<dbReference type="SUPFAM" id="SSF46689">
    <property type="entry name" value="Homeodomain-like"/>
    <property type="match status" value="2"/>
</dbReference>
<dbReference type="InterPro" id="IPR018060">
    <property type="entry name" value="HTH_AraC"/>
</dbReference>
<dbReference type="GO" id="GO:0043565">
    <property type="term" value="F:sequence-specific DNA binding"/>
    <property type="evidence" value="ECO:0007669"/>
    <property type="project" value="InterPro"/>
</dbReference>
<protein>
    <submittedName>
        <fullName evidence="5">Xylose operon regulatory protein</fullName>
    </submittedName>
</protein>
<accession>A0A4U8QCE8</accession>
<evidence type="ECO:0000313" key="6">
    <source>
        <dbReference type="Proteomes" id="UP000306509"/>
    </source>
</evidence>
<organism evidence="5 6">
    <name type="scientific">Robinsoniella peoriensis</name>
    <dbReference type="NCBI Taxonomy" id="180332"/>
    <lineage>
        <taxon>Bacteria</taxon>
        <taxon>Bacillati</taxon>
        <taxon>Bacillota</taxon>
        <taxon>Clostridia</taxon>
        <taxon>Lachnospirales</taxon>
        <taxon>Lachnospiraceae</taxon>
        <taxon>Robinsoniella</taxon>
    </lineage>
</organism>
<dbReference type="PANTHER" id="PTHR43280:SF2">
    <property type="entry name" value="HTH-TYPE TRANSCRIPTIONAL REGULATOR EXSA"/>
    <property type="match status" value="1"/>
</dbReference>
<keyword evidence="3" id="KW-0804">Transcription</keyword>
<keyword evidence="6" id="KW-1185">Reference proteome</keyword>
<dbReference type="EMBL" id="QGQD01000006">
    <property type="protein sequence ID" value="TLD02780.1"/>
    <property type="molecule type" value="Genomic_DNA"/>
</dbReference>
<dbReference type="GO" id="GO:0003700">
    <property type="term" value="F:DNA-binding transcription factor activity"/>
    <property type="evidence" value="ECO:0007669"/>
    <property type="project" value="InterPro"/>
</dbReference>
<keyword evidence="2" id="KW-0238">DNA-binding</keyword>
<evidence type="ECO:0000259" key="4">
    <source>
        <dbReference type="PROSITE" id="PS01124"/>
    </source>
</evidence>
<keyword evidence="1" id="KW-0805">Transcription regulation</keyword>
<reference evidence="5 6" key="1">
    <citation type="journal article" date="2019" name="Anaerobe">
        <title>Detection of Robinsoniella peoriensis in multiple bone samples of a trauma patient.</title>
        <authorList>
            <person name="Schrottner P."/>
            <person name="Hartwich K."/>
            <person name="Bunk B."/>
            <person name="Schober I."/>
            <person name="Helbig S."/>
            <person name="Rudolph W.W."/>
            <person name="Gunzer F."/>
        </authorList>
    </citation>
    <scope>NUCLEOTIDE SEQUENCE [LARGE SCALE GENOMIC DNA]</scope>
    <source>
        <strain evidence="5 6">DSM 106044</strain>
    </source>
</reference>
<gene>
    <name evidence="5" type="primary">xylR_1</name>
    <name evidence="5" type="ORF">DSM106044_00279</name>
</gene>
<name>A0A4U8QCE8_9FIRM</name>
<dbReference type="InterPro" id="IPR009057">
    <property type="entry name" value="Homeodomain-like_sf"/>
</dbReference>
<sequence>MISLQDIKDFCHLNYLDSGIPVYLYQKDTLLQTFPEQSPCTYPPKHYIEEFVDTTDNIAHLSTPYGAYFVAIKPKDLQKFRIVLGPASYIPFTDADFHAMYTEYAVVQEERAAFKAFFQVIPPIALKGLMAKAAVFNYFLNHEICSHFDLLEPVSISDSSAHAEKHIESIYQQKEDFHHNNSSEIESLILHFVESGDVDGLKKMTLQPSIIHSGTVAPNQLRQLKNLNIIMTALASRSAISSGVDADDAFQMSDLYIQTTENLNDPSAVQNLNFQMLLTFAQKVKDKLIPKTSDEALQQAIRYVLQHTNCPITAAEVAHHAGFSRSYFSTYFKEQLGFTISAFILRCKLEEGKHLLQFTDKPLSVISNYLCFSSQSHFQTAFKRQYHVTPLQFRKQPELYGRGLLENER</sequence>
<dbReference type="PANTHER" id="PTHR43280">
    <property type="entry name" value="ARAC-FAMILY TRANSCRIPTIONAL REGULATOR"/>
    <property type="match status" value="1"/>
</dbReference>
<dbReference type="RefSeq" id="WP_138001606.1">
    <property type="nucleotide sequence ID" value="NZ_QGQD01000006.1"/>
</dbReference>
<proteinExistence type="predicted"/>
<feature type="domain" description="HTH araC/xylS-type" evidence="4">
    <location>
        <begin position="298"/>
        <end position="396"/>
    </location>
</feature>
<dbReference type="AlphaFoldDB" id="A0A4U8QCE8"/>
<dbReference type="Gene3D" id="1.10.10.60">
    <property type="entry name" value="Homeodomain-like"/>
    <property type="match status" value="2"/>
</dbReference>
<dbReference type="SMART" id="SM00342">
    <property type="entry name" value="HTH_ARAC"/>
    <property type="match status" value="1"/>
</dbReference>
<evidence type="ECO:0000256" key="3">
    <source>
        <dbReference type="ARBA" id="ARBA00023163"/>
    </source>
</evidence>
<evidence type="ECO:0000256" key="2">
    <source>
        <dbReference type="ARBA" id="ARBA00023125"/>
    </source>
</evidence>
<evidence type="ECO:0000313" key="5">
    <source>
        <dbReference type="EMBL" id="TLD02780.1"/>
    </source>
</evidence>
<evidence type="ECO:0000256" key="1">
    <source>
        <dbReference type="ARBA" id="ARBA00023015"/>
    </source>
</evidence>
<dbReference type="Proteomes" id="UP000306509">
    <property type="component" value="Unassembled WGS sequence"/>
</dbReference>
<dbReference type="STRING" id="180332.GCA_000797495_04432"/>
<dbReference type="PROSITE" id="PS01124">
    <property type="entry name" value="HTH_ARAC_FAMILY_2"/>
    <property type="match status" value="1"/>
</dbReference>
<comment type="caution">
    <text evidence="5">The sequence shown here is derived from an EMBL/GenBank/DDBJ whole genome shotgun (WGS) entry which is preliminary data.</text>
</comment>
<dbReference type="Pfam" id="PF12833">
    <property type="entry name" value="HTH_18"/>
    <property type="match status" value="1"/>
</dbReference>